<keyword evidence="4" id="KW-1185">Reference proteome</keyword>
<protein>
    <submittedName>
        <fullName evidence="3">Related to aflatoxin B1 aldehyde reductase</fullName>
    </submittedName>
</protein>
<dbReference type="GO" id="GO:0016491">
    <property type="term" value="F:oxidoreductase activity"/>
    <property type="evidence" value="ECO:0007669"/>
    <property type="project" value="UniProtKB-KW"/>
</dbReference>
<organism evidence="3 4">
    <name type="scientific">Rhynchosporium graminicola</name>
    <dbReference type="NCBI Taxonomy" id="2792576"/>
    <lineage>
        <taxon>Eukaryota</taxon>
        <taxon>Fungi</taxon>
        <taxon>Dikarya</taxon>
        <taxon>Ascomycota</taxon>
        <taxon>Pezizomycotina</taxon>
        <taxon>Leotiomycetes</taxon>
        <taxon>Helotiales</taxon>
        <taxon>Ploettnerulaceae</taxon>
        <taxon>Rhynchosporium</taxon>
    </lineage>
</organism>
<evidence type="ECO:0000313" key="3">
    <source>
        <dbReference type="EMBL" id="CZS91389.1"/>
    </source>
</evidence>
<dbReference type="InParanoid" id="A0A1E1K007"/>
<dbReference type="InterPro" id="IPR036812">
    <property type="entry name" value="NAD(P)_OxRdtase_dom_sf"/>
</dbReference>
<dbReference type="Gene3D" id="3.20.20.100">
    <property type="entry name" value="NADP-dependent oxidoreductase domain"/>
    <property type="match status" value="1"/>
</dbReference>
<dbReference type="InterPro" id="IPR050523">
    <property type="entry name" value="AKR_Detox_Biosynth"/>
</dbReference>
<gene>
    <name evidence="3" type="ORF">RCO7_07111</name>
</gene>
<dbReference type="PANTHER" id="PTHR43364">
    <property type="entry name" value="NADH-SPECIFIC METHYLGLYOXAL REDUCTASE-RELATED"/>
    <property type="match status" value="1"/>
</dbReference>
<dbReference type="SUPFAM" id="SSF51430">
    <property type="entry name" value="NAD(P)-linked oxidoreductase"/>
    <property type="match status" value="1"/>
</dbReference>
<dbReference type="AlphaFoldDB" id="A0A1E1K007"/>
<dbReference type="Proteomes" id="UP000178129">
    <property type="component" value="Unassembled WGS sequence"/>
</dbReference>
<name>A0A1E1K007_9HELO</name>
<dbReference type="CDD" id="cd19075">
    <property type="entry name" value="AKR_AKR7A1-5"/>
    <property type="match status" value="1"/>
</dbReference>
<dbReference type="PANTHER" id="PTHR43364:SF4">
    <property type="entry name" value="NAD(P)-LINKED OXIDOREDUCTASE SUPERFAMILY PROTEIN"/>
    <property type="match status" value="1"/>
</dbReference>
<evidence type="ECO:0000256" key="1">
    <source>
        <dbReference type="ARBA" id="ARBA00023002"/>
    </source>
</evidence>
<feature type="domain" description="NADP-dependent oxidoreductase" evidence="2">
    <location>
        <begin position="5"/>
        <end position="316"/>
    </location>
</feature>
<keyword evidence="1" id="KW-0560">Oxidoreductase</keyword>
<dbReference type="EMBL" id="FJUW01000004">
    <property type="protein sequence ID" value="CZS91389.1"/>
    <property type="molecule type" value="Genomic_DNA"/>
</dbReference>
<evidence type="ECO:0000313" key="4">
    <source>
        <dbReference type="Proteomes" id="UP000178129"/>
    </source>
</evidence>
<reference evidence="4" key="1">
    <citation type="submission" date="2016-03" db="EMBL/GenBank/DDBJ databases">
        <authorList>
            <person name="Ploux O."/>
        </authorList>
    </citation>
    <scope>NUCLEOTIDE SEQUENCE [LARGE SCALE GENOMIC DNA]</scope>
    <source>
        <strain evidence="4">UK7</strain>
    </source>
</reference>
<dbReference type="InterPro" id="IPR023210">
    <property type="entry name" value="NADP_OxRdtase_dom"/>
</dbReference>
<proteinExistence type="predicted"/>
<sequence>MPPSLIFGAGGIGRGVISYSWVDASQTSSLLTTLEALGLTELDSAAGYPPGAPWVTEGLLGETKAAERGFVIDTKILAKREEGGIGTLSQEGIDESLAKSLELLGTKQVNVLYAHAPDSSTPAEETARAFDKHFRAGSFQKLGLSNYSTAQMAEYLKVCREKGYVKPSYYQGHYNAITRQGEGELYPLLRAHGIKIVAYGPLAGGFLTGKVSLPSSDKEKILKGGRFESGKFPLYEVTFDKDDVHAAVRAFALKCEQKGMTPTEVSLRWIMWHSVLTDGDSIILGATREEQLKKNVEFCQKEKLDDDLVKACEELWTTARGVIGGGWAL</sequence>
<dbReference type="STRING" id="914237.A0A1E1K007"/>
<comment type="caution">
    <text evidence="3">The sequence shown here is derived from an EMBL/GenBank/DDBJ whole genome shotgun (WGS) entry which is preliminary data.</text>
</comment>
<evidence type="ECO:0000259" key="2">
    <source>
        <dbReference type="Pfam" id="PF00248"/>
    </source>
</evidence>
<dbReference type="Pfam" id="PF00248">
    <property type="entry name" value="Aldo_ket_red"/>
    <property type="match status" value="1"/>
</dbReference>
<accession>A0A1E1K007</accession>